<sequence>MNDIPKKRSSNVSGAFQEKTMVLSQSVMNNVDEKAIKTENGIRLIAFKNSKEFGELLNEQNVEMKDEIESKNKTKTLSSGGNLKKTPFRRCENYAECNGLGNVDTNRQRHYEEINEERTESDSETKILNINQYSQNFVKNYGYDEKNENSGHDSVKNVKSLKPLEQSVQENEEIYFSGKSSQSAQLSVRKKEIFDSDKNTMIFTPSELSKFTNTVPNIQEIKFSSKDSVLFDDFDFIKQELKVPSSVQNKKI</sequence>
<evidence type="ECO:0000313" key="1">
    <source>
        <dbReference type="EMBL" id="CAF0888821.1"/>
    </source>
</evidence>
<name>A0A813YTK0_9BILA</name>
<dbReference type="AlphaFoldDB" id="A0A813YTK0"/>
<dbReference type="Proteomes" id="UP000663879">
    <property type="component" value="Unassembled WGS sequence"/>
</dbReference>
<keyword evidence="2" id="KW-1185">Reference proteome</keyword>
<dbReference type="EMBL" id="CAJNOC010001757">
    <property type="protein sequence ID" value="CAF0888821.1"/>
    <property type="molecule type" value="Genomic_DNA"/>
</dbReference>
<accession>A0A813YTK0</accession>
<proteinExistence type="predicted"/>
<gene>
    <name evidence="1" type="ORF">OXX778_LOCUS10798</name>
</gene>
<reference evidence="1" key="1">
    <citation type="submission" date="2021-02" db="EMBL/GenBank/DDBJ databases">
        <authorList>
            <person name="Nowell W R."/>
        </authorList>
    </citation>
    <scope>NUCLEOTIDE SEQUENCE</scope>
    <source>
        <strain evidence="1">Ploen Becks lab</strain>
    </source>
</reference>
<comment type="caution">
    <text evidence="1">The sequence shown here is derived from an EMBL/GenBank/DDBJ whole genome shotgun (WGS) entry which is preliminary data.</text>
</comment>
<evidence type="ECO:0000313" key="2">
    <source>
        <dbReference type="Proteomes" id="UP000663879"/>
    </source>
</evidence>
<organism evidence="1 2">
    <name type="scientific">Brachionus calyciflorus</name>
    <dbReference type="NCBI Taxonomy" id="104777"/>
    <lineage>
        <taxon>Eukaryota</taxon>
        <taxon>Metazoa</taxon>
        <taxon>Spiralia</taxon>
        <taxon>Gnathifera</taxon>
        <taxon>Rotifera</taxon>
        <taxon>Eurotatoria</taxon>
        <taxon>Monogononta</taxon>
        <taxon>Pseudotrocha</taxon>
        <taxon>Ploima</taxon>
        <taxon>Brachionidae</taxon>
        <taxon>Brachionus</taxon>
    </lineage>
</organism>
<protein>
    <submittedName>
        <fullName evidence="1">Uncharacterized protein</fullName>
    </submittedName>
</protein>